<gene>
    <name evidence="1" type="ORF">CR513_19217</name>
</gene>
<comment type="caution">
    <text evidence="1">The sequence shown here is derived from an EMBL/GenBank/DDBJ whole genome shotgun (WGS) entry which is preliminary data.</text>
</comment>
<dbReference type="OrthoDB" id="1747743at2759"/>
<sequence length="162" mass="18340">MALISRVRKEIKRSLERTKVLRKRVKFPKLKRSYITYPNSSKSSNIKCFKCIGKGHITSQCLNMSTMVLRENGEIGSSQPHVTLSTTLPLASMEYKAVQYNMNYTQRKYGKCNHSLTNNTVHRAPCSLIIDYETSVNVASLRLVEKLALSILPQPDLTSCIS</sequence>
<evidence type="ECO:0008006" key="3">
    <source>
        <dbReference type="Google" id="ProtNLM"/>
    </source>
</evidence>
<keyword evidence="2" id="KW-1185">Reference proteome</keyword>
<dbReference type="Proteomes" id="UP000257109">
    <property type="component" value="Unassembled WGS sequence"/>
</dbReference>
<reference evidence="1" key="1">
    <citation type="submission" date="2018-05" db="EMBL/GenBank/DDBJ databases">
        <title>Draft genome of Mucuna pruriens seed.</title>
        <authorList>
            <person name="Nnadi N.E."/>
            <person name="Vos R."/>
            <person name="Hasami M.H."/>
            <person name="Devisetty U.K."/>
            <person name="Aguiy J.C."/>
        </authorList>
    </citation>
    <scope>NUCLEOTIDE SEQUENCE [LARGE SCALE GENOMIC DNA]</scope>
    <source>
        <strain evidence="1">JCA_2017</strain>
    </source>
</reference>
<organism evidence="1 2">
    <name type="scientific">Mucuna pruriens</name>
    <name type="common">Velvet bean</name>
    <name type="synonym">Dolichos pruriens</name>
    <dbReference type="NCBI Taxonomy" id="157652"/>
    <lineage>
        <taxon>Eukaryota</taxon>
        <taxon>Viridiplantae</taxon>
        <taxon>Streptophyta</taxon>
        <taxon>Embryophyta</taxon>
        <taxon>Tracheophyta</taxon>
        <taxon>Spermatophyta</taxon>
        <taxon>Magnoliopsida</taxon>
        <taxon>eudicotyledons</taxon>
        <taxon>Gunneridae</taxon>
        <taxon>Pentapetalae</taxon>
        <taxon>rosids</taxon>
        <taxon>fabids</taxon>
        <taxon>Fabales</taxon>
        <taxon>Fabaceae</taxon>
        <taxon>Papilionoideae</taxon>
        <taxon>50 kb inversion clade</taxon>
        <taxon>NPAAA clade</taxon>
        <taxon>indigoferoid/millettioid clade</taxon>
        <taxon>Phaseoleae</taxon>
        <taxon>Mucuna</taxon>
    </lineage>
</organism>
<name>A0A371H548_MUCPR</name>
<proteinExistence type="predicted"/>
<dbReference type="EMBL" id="QJKJ01003544">
    <property type="protein sequence ID" value="RDX97942.1"/>
    <property type="molecule type" value="Genomic_DNA"/>
</dbReference>
<dbReference type="PANTHER" id="PTHR35046:SF9">
    <property type="entry name" value="RNA-DIRECTED DNA POLYMERASE"/>
    <property type="match status" value="1"/>
</dbReference>
<dbReference type="AlphaFoldDB" id="A0A371H548"/>
<dbReference type="PANTHER" id="PTHR35046">
    <property type="entry name" value="ZINC KNUCKLE (CCHC-TYPE) FAMILY PROTEIN"/>
    <property type="match status" value="1"/>
</dbReference>
<evidence type="ECO:0000313" key="1">
    <source>
        <dbReference type="EMBL" id="RDX97942.1"/>
    </source>
</evidence>
<accession>A0A371H548</accession>
<feature type="non-terminal residue" evidence="1">
    <location>
        <position position="1"/>
    </location>
</feature>
<evidence type="ECO:0000313" key="2">
    <source>
        <dbReference type="Proteomes" id="UP000257109"/>
    </source>
</evidence>
<protein>
    <recommendedName>
        <fullName evidence="3">CCHC-type domain-containing protein</fullName>
    </recommendedName>
</protein>